<keyword evidence="4" id="KW-1185">Reference proteome</keyword>
<feature type="chain" id="PRO_5039499325" evidence="1">
    <location>
        <begin position="23"/>
        <end position="191"/>
    </location>
</feature>
<dbReference type="EMBL" id="JACXAI010000002">
    <property type="protein sequence ID" value="MBD1378979.1"/>
    <property type="molecule type" value="Genomic_DNA"/>
</dbReference>
<comment type="caution">
    <text evidence="3">The sequence shown here is derived from an EMBL/GenBank/DDBJ whole genome shotgun (WGS) entry which is preliminary data.</text>
</comment>
<name>A0A926RZE6_9BACI</name>
<keyword evidence="1" id="KW-0732">Signal</keyword>
<gene>
    <name evidence="3" type="ORF">IC621_01940</name>
</gene>
<dbReference type="Proteomes" id="UP000626844">
    <property type="component" value="Unassembled WGS sequence"/>
</dbReference>
<accession>A0A926RZE6</accession>
<dbReference type="Gene3D" id="1.10.10.2520">
    <property type="entry name" value="Cell wall hydrolase SleB, domain 1"/>
    <property type="match status" value="1"/>
</dbReference>
<reference evidence="3" key="1">
    <citation type="submission" date="2020-09" db="EMBL/GenBank/DDBJ databases">
        <title>A novel bacterium of genus Bacillus, isolated from South China Sea.</title>
        <authorList>
            <person name="Huang H."/>
            <person name="Mo K."/>
            <person name="Hu Y."/>
        </authorList>
    </citation>
    <scope>NUCLEOTIDE SEQUENCE</scope>
    <source>
        <strain evidence="3">IB182487</strain>
    </source>
</reference>
<protein>
    <submittedName>
        <fullName evidence="3">Cell wall hydrolase</fullName>
    </submittedName>
</protein>
<dbReference type="GO" id="GO:0016787">
    <property type="term" value="F:hydrolase activity"/>
    <property type="evidence" value="ECO:0007669"/>
    <property type="project" value="UniProtKB-KW"/>
</dbReference>
<dbReference type="RefSeq" id="WP_191155209.1">
    <property type="nucleotide sequence ID" value="NZ_JACXAI010000002.1"/>
</dbReference>
<dbReference type="SUPFAM" id="SSF54106">
    <property type="entry name" value="LysM domain"/>
    <property type="match status" value="1"/>
</dbReference>
<evidence type="ECO:0000259" key="2">
    <source>
        <dbReference type="PROSITE" id="PS51782"/>
    </source>
</evidence>
<dbReference type="AlphaFoldDB" id="A0A926RZE6"/>
<dbReference type="SMART" id="SM00257">
    <property type="entry name" value="LysM"/>
    <property type="match status" value="1"/>
</dbReference>
<dbReference type="InterPro" id="IPR018392">
    <property type="entry name" value="LysM"/>
</dbReference>
<feature type="signal peptide" evidence="1">
    <location>
        <begin position="1"/>
        <end position="22"/>
    </location>
</feature>
<evidence type="ECO:0000313" key="3">
    <source>
        <dbReference type="EMBL" id="MBD1378979.1"/>
    </source>
</evidence>
<dbReference type="Pfam" id="PF07486">
    <property type="entry name" value="Hydrolase_2"/>
    <property type="match status" value="1"/>
</dbReference>
<dbReference type="InterPro" id="IPR036779">
    <property type="entry name" value="LysM_dom_sf"/>
</dbReference>
<dbReference type="Gene3D" id="6.20.240.60">
    <property type="match status" value="1"/>
</dbReference>
<evidence type="ECO:0000256" key="1">
    <source>
        <dbReference type="SAM" id="SignalP"/>
    </source>
</evidence>
<dbReference type="CDD" id="cd00118">
    <property type="entry name" value="LysM"/>
    <property type="match status" value="1"/>
</dbReference>
<dbReference type="PANTHER" id="PTHR33734:SF22">
    <property type="entry name" value="MEMBRANE-BOUND LYTIC MUREIN TRANSGLYCOSYLASE D"/>
    <property type="match status" value="1"/>
</dbReference>
<dbReference type="PROSITE" id="PS51782">
    <property type="entry name" value="LYSM"/>
    <property type="match status" value="1"/>
</dbReference>
<dbReference type="Gene3D" id="3.10.350.10">
    <property type="entry name" value="LysM domain"/>
    <property type="match status" value="1"/>
</dbReference>
<dbReference type="InterPro" id="IPR042047">
    <property type="entry name" value="SleB_dom1"/>
</dbReference>
<dbReference type="PANTHER" id="PTHR33734">
    <property type="entry name" value="LYSM DOMAIN-CONTAINING GPI-ANCHORED PROTEIN 2"/>
    <property type="match status" value="1"/>
</dbReference>
<evidence type="ECO:0000313" key="4">
    <source>
        <dbReference type="Proteomes" id="UP000626844"/>
    </source>
</evidence>
<keyword evidence="3" id="KW-0378">Hydrolase</keyword>
<sequence length="191" mass="20548">MIKKFVAASSLAVSVLAFGAQADAKESNHVVKEGDTLYKLGMQYGVSVQDLQTANNKNSDMLIPGEELTIPASITAEEKDLLARLVQAEAVGEPYAGKVAVATVVLNRVESNLFPNTIHGVIYDGTQFEPVLNGEINKPAGAEAKKAVSEALAFHGQGNNSLFFYNPKKAQNDFLENKQVTVEIGDHVFLK</sequence>
<organism evidence="3 4">
    <name type="scientific">Metabacillus arenae</name>
    <dbReference type="NCBI Taxonomy" id="2771434"/>
    <lineage>
        <taxon>Bacteria</taxon>
        <taxon>Bacillati</taxon>
        <taxon>Bacillota</taxon>
        <taxon>Bacilli</taxon>
        <taxon>Bacillales</taxon>
        <taxon>Bacillaceae</taxon>
        <taxon>Metabacillus</taxon>
    </lineage>
</organism>
<dbReference type="InterPro" id="IPR011105">
    <property type="entry name" value="Cell_wall_hydrolase_SleB"/>
</dbReference>
<dbReference type="Pfam" id="PF01476">
    <property type="entry name" value="LysM"/>
    <property type="match status" value="1"/>
</dbReference>
<proteinExistence type="predicted"/>
<feature type="domain" description="LysM" evidence="2">
    <location>
        <begin position="27"/>
        <end position="70"/>
    </location>
</feature>